<accession>A0A0F9SDY6</accession>
<proteinExistence type="predicted"/>
<evidence type="ECO:0000313" key="1">
    <source>
        <dbReference type="EMBL" id="KKN35211.1"/>
    </source>
</evidence>
<sequence>MAPPKIDFEREFAKLIERLRQDPTLTKVDLVREALEWRRRPMPLDTSGAICHNEGVTTDGANRIRHIAPPRGRLL</sequence>
<protein>
    <submittedName>
        <fullName evidence="1">Uncharacterized protein</fullName>
    </submittedName>
</protein>
<gene>
    <name evidence="1" type="ORF">LCGC14_0785830</name>
</gene>
<organism evidence="1">
    <name type="scientific">marine sediment metagenome</name>
    <dbReference type="NCBI Taxonomy" id="412755"/>
    <lineage>
        <taxon>unclassified sequences</taxon>
        <taxon>metagenomes</taxon>
        <taxon>ecological metagenomes</taxon>
    </lineage>
</organism>
<reference evidence="1" key="1">
    <citation type="journal article" date="2015" name="Nature">
        <title>Complex archaea that bridge the gap between prokaryotes and eukaryotes.</title>
        <authorList>
            <person name="Spang A."/>
            <person name="Saw J.H."/>
            <person name="Jorgensen S.L."/>
            <person name="Zaremba-Niedzwiedzka K."/>
            <person name="Martijn J."/>
            <person name="Lind A.E."/>
            <person name="van Eijk R."/>
            <person name="Schleper C."/>
            <person name="Guy L."/>
            <person name="Ettema T.J."/>
        </authorList>
    </citation>
    <scope>NUCLEOTIDE SEQUENCE</scope>
</reference>
<dbReference type="EMBL" id="LAZR01002054">
    <property type="protein sequence ID" value="KKN35211.1"/>
    <property type="molecule type" value="Genomic_DNA"/>
</dbReference>
<dbReference type="AlphaFoldDB" id="A0A0F9SDY6"/>
<name>A0A0F9SDY6_9ZZZZ</name>
<comment type="caution">
    <text evidence="1">The sequence shown here is derived from an EMBL/GenBank/DDBJ whole genome shotgun (WGS) entry which is preliminary data.</text>
</comment>